<dbReference type="EMBL" id="CAXAMM010016446">
    <property type="protein sequence ID" value="CAK9038842.1"/>
    <property type="molecule type" value="Genomic_DNA"/>
</dbReference>
<evidence type="ECO:0000313" key="2">
    <source>
        <dbReference type="EMBL" id="CAK9038842.1"/>
    </source>
</evidence>
<proteinExistence type="predicted"/>
<evidence type="ECO:0000313" key="1">
    <source>
        <dbReference type="EMBL" id="CAK9037139.1"/>
    </source>
</evidence>
<protein>
    <submittedName>
        <fullName evidence="2">Uncharacterized protein</fullName>
    </submittedName>
</protein>
<gene>
    <name evidence="1" type="ORF">SCF082_LOCUS22019</name>
    <name evidence="2" type="ORF">SCF082_LOCUS22790</name>
</gene>
<dbReference type="EMBL" id="CAXAMM010015780">
    <property type="protein sequence ID" value="CAK9037139.1"/>
    <property type="molecule type" value="Genomic_DNA"/>
</dbReference>
<keyword evidence="3" id="KW-1185">Reference proteome</keyword>
<reference evidence="2 3" key="1">
    <citation type="submission" date="2024-02" db="EMBL/GenBank/DDBJ databases">
        <authorList>
            <person name="Chen Y."/>
            <person name="Shah S."/>
            <person name="Dougan E. K."/>
            <person name="Thang M."/>
            <person name="Chan C."/>
        </authorList>
    </citation>
    <scope>NUCLEOTIDE SEQUENCE [LARGE SCALE GENOMIC DNA]</scope>
</reference>
<organism evidence="2 3">
    <name type="scientific">Durusdinium trenchii</name>
    <dbReference type="NCBI Taxonomy" id="1381693"/>
    <lineage>
        <taxon>Eukaryota</taxon>
        <taxon>Sar</taxon>
        <taxon>Alveolata</taxon>
        <taxon>Dinophyceae</taxon>
        <taxon>Suessiales</taxon>
        <taxon>Symbiodiniaceae</taxon>
        <taxon>Durusdinium</taxon>
    </lineage>
</organism>
<sequence length="152" mass="17060">MMRRFEDKCDAKGLANHLVILRMEMPHSSKKVPIIFHSWLVLDESTASENIFSGCQLFLDRSPRKMIPFQPETAYIVPSAERDALPHASEGFRSLSEYQETAQYLSGPSFPEAILQSITSKAKLPSKVLGVINCTPYDACLERACMQHLSSP</sequence>
<comment type="caution">
    <text evidence="2">The sequence shown here is derived from an EMBL/GenBank/DDBJ whole genome shotgun (WGS) entry which is preliminary data.</text>
</comment>
<name>A0ABP0LKJ2_9DINO</name>
<evidence type="ECO:0000313" key="3">
    <source>
        <dbReference type="Proteomes" id="UP001642464"/>
    </source>
</evidence>
<dbReference type="Proteomes" id="UP001642464">
    <property type="component" value="Unassembled WGS sequence"/>
</dbReference>
<accession>A0ABP0LKJ2</accession>